<evidence type="ECO:0000313" key="3">
    <source>
        <dbReference type="Proteomes" id="UP000193849"/>
    </source>
</evidence>
<accession>A0A1X1JTJ1</accession>
<protein>
    <submittedName>
        <fullName evidence="2">Uncharacterized protein</fullName>
    </submittedName>
</protein>
<reference evidence="2" key="2">
    <citation type="submission" date="2017-04" db="EMBL/GenBank/DDBJ databases">
        <authorList>
            <person name="Afonso C.L."/>
            <person name="Miller P.J."/>
            <person name="Scott M.A."/>
            <person name="Spackman E."/>
            <person name="Goraichik I."/>
            <person name="Dimitrov K.M."/>
            <person name="Suarez D.L."/>
            <person name="Swayne D.E."/>
        </authorList>
    </citation>
    <scope>NUCLEOTIDE SEQUENCE</scope>
    <source>
        <strain evidence="2">RH_777_07</strain>
    </source>
</reference>
<evidence type="ECO:0000313" key="1">
    <source>
        <dbReference type="EMBL" id="ORO90489.1"/>
    </source>
</evidence>
<name>A0A1X1JTJ1_STRMT</name>
<dbReference type="AlphaFoldDB" id="A0A1X1JTJ1"/>
<dbReference type="EMBL" id="NCVD01000043">
    <property type="protein sequence ID" value="ORO90489.1"/>
    <property type="molecule type" value="Genomic_DNA"/>
</dbReference>
<reference evidence="2 3" key="1">
    <citation type="journal article" date="2016" name="Eur. J. Clin. Microbiol. Infect. Dis.">
        <title>Whole genome sequencing as a tool for phylogenetic analysis of clinical strains of Mitis group streptococci.</title>
        <authorList>
            <person name="Rasmussen L.H."/>
            <person name="Dargis R."/>
            <person name="Hojholt K."/>
            <person name="Christensen J.J."/>
            <person name="Skovgaard O."/>
            <person name="Justesen U.S."/>
            <person name="Rosenvinge F.S."/>
            <person name="Moser C."/>
            <person name="Lukjancenko O."/>
            <person name="Rasmussen S."/>
            <person name="Nielsen X.C."/>
        </authorList>
    </citation>
    <scope>NUCLEOTIDE SEQUENCE [LARGE SCALE GENOMIC DNA]</scope>
    <source>
        <strain evidence="2 3">RH_777_07</strain>
    </source>
</reference>
<sequence>MTELAKVDVQCPFCGECYHRMVKIKPSSIRCRACSKFLHLKWTGNTPTSTNKAGFGRLAYDPYNNNEEIMELNEVFTKT</sequence>
<gene>
    <name evidence="1" type="ORF">B7702_02200</name>
    <name evidence="2" type="ORF">B7702_02425</name>
</gene>
<proteinExistence type="predicted"/>
<organism evidence="2 3">
    <name type="scientific">Streptococcus mitis</name>
    <dbReference type="NCBI Taxonomy" id="28037"/>
    <lineage>
        <taxon>Bacteria</taxon>
        <taxon>Bacillati</taxon>
        <taxon>Bacillota</taxon>
        <taxon>Bacilli</taxon>
        <taxon>Lactobacillales</taxon>
        <taxon>Streptococcaceae</taxon>
        <taxon>Streptococcus</taxon>
        <taxon>Streptococcus mitis group</taxon>
    </lineage>
</organism>
<comment type="caution">
    <text evidence="2">The sequence shown here is derived from an EMBL/GenBank/DDBJ whole genome shotgun (WGS) entry which is preliminary data.</text>
</comment>
<dbReference type="Proteomes" id="UP000193849">
    <property type="component" value="Unassembled WGS sequence"/>
</dbReference>
<evidence type="ECO:0000313" key="2">
    <source>
        <dbReference type="EMBL" id="ORO90532.1"/>
    </source>
</evidence>
<dbReference type="EMBL" id="NCVD01000043">
    <property type="protein sequence ID" value="ORO90532.1"/>
    <property type="molecule type" value="Genomic_DNA"/>
</dbReference>